<keyword evidence="5" id="KW-0574">Periplasm</keyword>
<dbReference type="EMBL" id="OX365700">
    <property type="protein sequence ID" value="CAI4032356.1"/>
    <property type="molecule type" value="Genomic_DNA"/>
</dbReference>
<dbReference type="Proteomes" id="UP001179121">
    <property type="component" value="Chromosome"/>
</dbReference>
<protein>
    <submittedName>
        <fullName evidence="6">Sulfate-binding protein</fullName>
    </submittedName>
</protein>
<dbReference type="Pfam" id="PF13531">
    <property type="entry name" value="SBP_bac_11"/>
    <property type="match status" value="1"/>
</dbReference>
<evidence type="ECO:0000256" key="1">
    <source>
        <dbReference type="ARBA" id="ARBA00004418"/>
    </source>
</evidence>
<dbReference type="KEGG" id="nti:DNFV4_02786"/>
<evidence type="ECO:0000256" key="3">
    <source>
        <dbReference type="ARBA" id="ARBA00022448"/>
    </source>
</evidence>
<dbReference type="PANTHER" id="PTHR30368">
    <property type="entry name" value="SULFATE-BINDING PROTEIN"/>
    <property type="match status" value="1"/>
</dbReference>
<dbReference type="RefSeq" id="WP_289269087.1">
    <property type="nucleotide sequence ID" value="NZ_OX365700.1"/>
</dbReference>
<dbReference type="NCBIfam" id="TIGR00971">
    <property type="entry name" value="3a0106s03"/>
    <property type="match status" value="1"/>
</dbReference>
<reference evidence="6" key="1">
    <citation type="submission" date="2022-10" db="EMBL/GenBank/DDBJ databases">
        <authorList>
            <person name="Koch H."/>
        </authorList>
    </citation>
    <scope>NUCLEOTIDE SEQUENCE</scope>
    <source>
        <strain evidence="6">DNF</strain>
    </source>
</reference>
<accession>A0AA86T633</accession>
<keyword evidence="3" id="KW-0813">Transport</keyword>
<dbReference type="InterPro" id="IPR005669">
    <property type="entry name" value="Thiosulph/SO4-bd"/>
</dbReference>
<organism evidence="6 7">
    <name type="scientific">Nitrospira tepida</name>
    <dbReference type="NCBI Taxonomy" id="2973512"/>
    <lineage>
        <taxon>Bacteria</taxon>
        <taxon>Pseudomonadati</taxon>
        <taxon>Nitrospirota</taxon>
        <taxon>Nitrospiria</taxon>
        <taxon>Nitrospirales</taxon>
        <taxon>Nitrospiraceae</taxon>
        <taxon>Nitrospira</taxon>
    </lineage>
</organism>
<comment type="subcellular location">
    <subcellularLocation>
        <location evidence="1">Periplasm</location>
    </subcellularLocation>
</comment>
<evidence type="ECO:0000313" key="6">
    <source>
        <dbReference type="EMBL" id="CAI4032356.1"/>
    </source>
</evidence>
<comment type="similarity">
    <text evidence="2">Belongs to the prokaryotic sulfate-binding protein family.</text>
</comment>
<sequence>MSGDFPVGRGRHGAWFGLLWGIGLLLFSDTMAIAETRELVIASYSVPKEAYEKQIIPAFQAHWKAKTGQDLRIRTSYSASGAQTRAILGGFEADVAALSLEGDLAQIVKAGLITHDWKKGPNRGIVTTSLVVWGTRKGNPKGIKTWEDLAKGGIDVLYPNPKTSGGAMWDILAIYGAGLRQPPPGTANPPSYAADLLKRIQKNVKVMDKSGRESVTTFERGIGDVIVTYENELVPRVKIGRPYEIVMPPATILIENPVAVVDRYADKHRARDVAEAFVAFLHEAQAQRAFAELGFRSAAERPLDQPSAGKATAAAPQIFSIEDLGGWESASAQVFGPQGAWTKAVEELARSR</sequence>
<keyword evidence="7" id="KW-1185">Reference proteome</keyword>
<proteinExistence type="inferred from homology"/>
<dbReference type="GO" id="GO:0140104">
    <property type="term" value="F:molecular carrier activity"/>
    <property type="evidence" value="ECO:0007669"/>
    <property type="project" value="InterPro"/>
</dbReference>
<evidence type="ECO:0000256" key="5">
    <source>
        <dbReference type="ARBA" id="ARBA00022764"/>
    </source>
</evidence>
<evidence type="ECO:0000256" key="4">
    <source>
        <dbReference type="ARBA" id="ARBA00022729"/>
    </source>
</evidence>
<dbReference type="GO" id="GO:0042597">
    <property type="term" value="C:periplasmic space"/>
    <property type="evidence" value="ECO:0007669"/>
    <property type="project" value="UniProtKB-SubCell"/>
</dbReference>
<gene>
    <name evidence="6" type="ORF">DNFV4_02786</name>
</gene>
<keyword evidence="4" id="KW-0732">Signal</keyword>
<dbReference type="SUPFAM" id="SSF53850">
    <property type="entry name" value="Periplasmic binding protein-like II"/>
    <property type="match status" value="1"/>
</dbReference>
<name>A0AA86T633_9BACT</name>
<evidence type="ECO:0000256" key="2">
    <source>
        <dbReference type="ARBA" id="ARBA00006099"/>
    </source>
</evidence>
<evidence type="ECO:0000313" key="7">
    <source>
        <dbReference type="Proteomes" id="UP001179121"/>
    </source>
</evidence>
<dbReference type="GO" id="GO:1902358">
    <property type="term" value="P:sulfate transmembrane transport"/>
    <property type="evidence" value="ECO:0007669"/>
    <property type="project" value="InterPro"/>
</dbReference>
<dbReference type="AlphaFoldDB" id="A0AA86T633"/>
<dbReference type="Gene3D" id="3.40.190.10">
    <property type="entry name" value="Periplasmic binding protein-like II"/>
    <property type="match status" value="2"/>
</dbReference>
<dbReference type="PANTHER" id="PTHR30368:SF2">
    <property type="entry name" value="SULFATE-BINDING PROTEIN"/>
    <property type="match status" value="1"/>
</dbReference>